<evidence type="ECO:0000256" key="1">
    <source>
        <dbReference type="ARBA" id="ARBA00001946"/>
    </source>
</evidence>
<evidence type="ECO:0000256" key="6">
    <source>
        <dbReference type="ARBA" id="ARBA00023136"/>
    </source>
</evidence>
<dbReference type="Pfam" id="PF03924">
    <property type="entry name" value="CHASE"/>
    <property type="match status" value="1"/>
</dbReference>
<dbReference type="InterPro" id="IPR029787">
    <property type="entry name" value="Nucleotide_cyclase"/>
</dbReference>
<comment type="cofactor">
    <cofactor evidence="1">
        <name>Mg(2+)</name>
        <dbReference type="ChEBI" id="CHEBI:18420"/>
    </cofactor>
</comment>
<dbReference type="KEGG" id="vvl:VV93_v1c17840"/>
<keyword evidence="6 8" id="KW-0472">Membrane</keyword>
<dbReference type="GO" id="GO:0005886">
    <property type="term" value="C:plasma membrane"/>
    <property type="evidence" value="ECO:0007669"/>
    <property type="project" value="TreeGrafter"/>
</dbReference>
<dbReference type="PROSITE" id="PS50887">
    <property type="entry name" value="GGDEF"/>
    <property type="match status" value="1"/>
</dbReference>
<evidence type="ECO:0000256" key="5">
    <source>
        <dbReference type="ARBA" id="ARBA00022989"/>
    </source>
</evidence>
<dbReference type="EMBL" id="PDGH01000146">
    <property type="protein sequence ID" value="POB41764.1"/>
    <property type="molecule type" value="Genomic_DNA"/>
</dbReference>
<reference evidence="11 12" key="1">
    <citation type="journal article" date="2018" name="Front. Microbiol.">
        <title>Phylogeny of Vibrio vulnificus from the Analysis of the Core-Genome: Implications for Intra-Species Taxonomy.</title>
        <authorList>
            <person name="Roig F.J."/>
            <person name="Gonzalez-Candelas F."/>
            <person name="Sanjuan E."/>
            <person name="Fouz B."/>
            <person name="Feil E.J."/>
            <person name="Llorens C."/>
            <person name="Baker-Austin C."/>
            <person name="Oliver J.D."/>
            <person name="Danin-Poleg Y."/>
            <person name="Gibas C.J."/>
            <person name="Kashi Y."/>
            <person name="Gulig P.A."/>
            <person name="Morrison S.S."/>
            <person name="Amaro C."/>
        </authorList>
    </citation>
    <scope>NUCLEOTIDE SEQUENCE [LARGE SCALE GENOMIC DNA]</scope>
    <source>
        <strain evidence="11 12">CECT4608</strain>
    </source>
</reference>
<evidence type="ECO:0000259" key="9">
    <source>
        <dbReference type="PROSITE" id="PS50839"/>
    </source>
</evidence>
<dbReference type="FunFam" id="3.30.70.270:FF:000001">
    <property type="entry name" value="Diguanylate cyclase domain protein"/>
    <property type="match status" value="1"/>
</dbReference>
<dbReference type="NCBIfam" id="TIGR00254">
    <property type="entry name" value="GGDEF"/>
    <property type="match status" value="1"/>
</dbReference>
<protein>
    <recommendedName>
        <fullName evidence="3">diguanylate cyclase</fullName>
        <ecNumber evidence="3">2.7.7.65</ecNumber>
    </recommendedName>
</protein>
<dbReference type="AlphaFoldDB" id="A0A2S3QV76"/>
<accession>A0A2S3QV76</accession>
<dbReference type="PROSITE" id="PS50839">
    <property type="entry name" value="CHASE"/>
    <property type="match status" value="1"/>
</dbReference>
<comment type="catalytic activity">
    <reaction evidence="7">
        <text>2 GTP = 3',3'-c-di-GMP + 2 diphosphate</text>
        <dbReference type="Rhea" id="RHEA:24898"/>
        <dbReference type="ChEBI" id="CHEBI:33019"/>
        <dbReference type="ChEBI" id="CHEBI:37565"/>
        <dbReference type="ChEBI" id="CHEBI:58805"/>
        <dbReference type="EC" id="2.7.7.65"/>
    </reaction>
</comment>
<feature type="domain" description="CHASE" evidence="9">
    <location>
        <begin position="160"/>
        <end position="301"/>
    </location>
</feature>
<dbReference type="InterPro" id="IPR006189">
    <property type="entry name" value="CHASE_dom"/>
</dbReference>
<evidence type="ECO:0000256" key="4">
    <source>
        <dbReference type="ARBA" id="ARBA00022692"/>
    </source>
</evidence>
<evidence type="ECO:0000256" key="7">
    <source>
        <dbReference type="ARBA" id="ARBA00034247"/>
    </source>
</evidence>
<sequence length="515" mass="59058">MGQPVSLLSYRWFRRHSASIFAFVATLFATCVFLLIATHIQQRYTHTMFNNLAERQAEALKEFVKNDLDYIGSGANFFYSVAPEDWDRFEVFARHTVSSSQSLIGLQWMQKVAPEQLEQHIANVRETFPDFSVFTVPKDQPKTYGYVFSDGRAIYIASDIYPRTPKNIELLGFYSSRLRFDLILDDIFSTGRANISDKVRLLQDGYDQSLDKTGLLVYHPVFDQRRESLLGVVVGVIRSTVYFEELVMKTATELNMVVKVTDLGFDAEDDPILYQSPNWSSIEGEIVVKPVTLPNRSWRIEFKLEKGLSKWDRLVLIGIAVIGVVIATLVAHIVNLQTREKQRLSYMLNEKTKELQFMVDHDPLTHTLNRRAFRHDLTQMLEKQAAFSLIGFDIDHFKQINDRYGHLGGDQVLIDVADVIGTVLQEGDRFYRFGGDEFGILSSVTERSELECYLEAIRDRIEKTACYYQDTEIHCTLSIGAAVHCDEELEDLVQKMDVQLYRSKDKGRNCVTIAA</sequence>
<dbReference type="GO" id="GO:0043709">
    <property type="term" value="P:cell adhesion involved in single-species biofilm formation"/>
    <property type="evidence" value="ECO:0007669"/>
    <property type="project" value="TreeGrafter"/>
</dbReference>
<dbReference type="Gene3D" id="3.30.450.350">
    <property type="entry name" value="CHASE domain"/>
    <property type="match status" value="1"/>
</dbReference>
<comment type="subcellular location">
    <subcellularLocation>
        <location evidence="2">Membrane</location>
    </subcellularLocation>
</comment>
<dbReference type="InterPro" id="IPR000160">
    <property type="entry name" value="GGDEF_dom"/>
</dbReference>
<name>A0A2S3QV76_VIBVL</name>
<dbReference type="PANTHER" id="PTHR45138:SF9">
    <property type="entry name" value="DIGUANYLATE CYCLASE DGCM-RELATED"/>
    <property type="match status" value="1"/>
</dbReference>
<feature type="transmembrane region" description="Helical" evidence="8">
    <location>
        <begin position="314"/>
        <end position="334"/>
    </location>
</feature>
<proteinExistence type="predicted"/>
<dbReference type="GO" id="GO:1902201">
    <property type="term" value="P:negative regulation of bacterial-type flagellum-dependent cell motility"/>
    <property type="evidence" value="ECO:0007669"/>
    <property type="project" value="TreeGrafter"/>
</dbReference>
<evidence type="ECO:0000259" key="10">
    <source>
        <dbReference type="PROSITE" id="PS50887"/>
    </source>
</evidence>
<evidence type="ECO:0000256" key="3">
    <source>
        <dbReference type="ARBA" id="ARBA00012528"/>
    </source>
</evidence>
<dbReference type="Pfam" id="PF00990">
    <property type="entry name" value="GGDEF"/>
    <property type="match status" value="1"/>
</dbReference>
<dbReference type="Proteomes" id="UP000237466">
    <property type="component" value="Unassembled WGS sequence"/>
</dbReference>
<dbReference type="InterPro" id="IPR042240">
    <property type="entry name" value="CHASE_sf"/>
</dbReference>
<dbReference type="InterPro" id="IPR050469">
    <property type="entry name" value="Diguanylate_Cyclase"/>
</dbReference>
<dbReference type="GO" id="GO:0007165">
    <property type="term" value="P:signal transduction"/>
    <property type="evidence" value="ECO:0007669"/>
    <property type="project" value="UniProtKB-ARBA"/>
</dbReference>
<feature type="transmembrane region" description="Helical" evidence="8">
    <location>
        <begin position="20"/>
        <end position="40"/>
    </location>
</feature>
<evidence type="ECO:0000256" key="2">
    <source>
        <dbReference type="ARBA" id="ARBA00004370"/>
    </source>
</evidence>
<keyword evidence="4 8" id="KW-0812">Transmembrane</keyword>
<gene>
    <name evidence="11" type="ORF">CRN52_22495</name>
</gene>
<dbReference type="InterPro" id="IPR043128">
    <property type="entry name" value="Rev_trsase/Diguanyl_cyclase"/>
</dbReference>
<dbReference type="Gene3D" id="3.30.70.270">
    <property type="match status" value="1"/>
</dbReference>
<comment type="caution">
    <text evidence="11">The sequence shown here is derived from an EMBL/GenBank/DDBJ whole genome shotgun (WGS) entry which is preliminary data.</text>
</comment>
<dbReference type="RefSeq" id="WP_039554010.1">
    <property type="nucleotide sequence ID" value="NZ_CP009261.1"/>
</dbReference>
<evidence type="ECO:0000313" key="12">
    <source>
        <dbReference type="Proteomes" id="UP000237466"/>
    </source>
</evidence>
<feature type="domain" description="GGDEF" evidence="10">
    <location>
        <begin position="385"/>
        <end position="515"/>
    </location>
</feature>
<dbReference type="CDD" id="cd01949">
    <property type="entry name" value="GGDEF"/>
    <property type="match status" value="1"/>
</dbReference>
<dbReference type="SMART" id="SM00267">
    <property type="entry name" value="GGDEF"/>
    <property type="match status" value="1"/>
</dbReference>
<dbReference type="EC" id="2.7.7.65" evidence="3"/>
<dbReference type="PANTHER" id="PTHR45138">
    <property type="entry name" value="REGULATORY COMPONENTS OF SENSORY TRANSDUCTION SYSTEM"/>
    <property type="match status" value="1"/>
</dbReference>
<dbReference type="SUPFAM" id="SSF55073">
    <property type="entry name" value="Nucleotide cyclase"/>
    <property type="match status" value="1"/>
</dbReference>
<dbReference type="SMART" id="SM01079">
    <property type="entry name" value="CHASE"/>
    <property type="match status" value="1"/>
</dbReference>
<evidence type="ECO:0000256" key="8">
    <source>
        <dbReference type="SAM" id="Phobius"/>
    </source>
</evidence>
<keyword evidence="5 8" id="KW-1133">Transmembrane helix</keyword>
<dbReference type="GO" id="GO:0052621">
    <property type="term" value="F:diguanylate cyclase activity"/>
    <property type="evidence" value="ECO:0007669"/>
    <property type="project" value="UniProtKB-EC"/>
</dbReference>
<evidence type="ECO:0000313" key="11">
    <source>
        <dbReference type="EMBL" id="POB41764.1"/>
    </source>
</evidence>
<organism evidence="11 12">
    <name type="scientific">Vibrio vulnificus</name>
    <dbReference type="NCBI Taxonomy" id="672"/>
    <lineage>
        <taxon>Bacteria</taxon>
        <taxon>Pseudomonadati</taxon>
        <taxon>Pseudomonadota</taxon>
        <taxon>Gammaproteobacteria</taxon>
        <taxon>Vibrionales</taxon>
        <taxon>Vibrionaceae</taxon>
        <taxon>Vibrio</taxon>
    </lineage>
</organism>